<dbReference type="AlphaFoldDB" id="A0A645HX66"/>
<protein>
    <submittedName>
        <fullName evidence="1">Uncharacterized protein</fullName>
    </submittedName>
</protein>
<organism evidence="1">
    <name type="scientific">bioreactor metagenome</name>
    <dbReference type="NCBI Taxonomy" id="1076179"/>
    <lineage>
        <taxon>unclassified sequences</taxon>
        <taxon>metagenomes</taxon>
        <taxon>ecological metagenomes</taxon>
    </lineage>
</organism>
<accession>A0A645HX66</accession>
<dbReference type="EMBL" id="VSSQ01102159">
    <property type="protein sequence ID" value="MPN43641.1"/>
    <property type="molecule type" value="Genomic_DNA"/>
</dbReference>
<comment type="caution">
    <text evidence="1">The sequence shown here is derived from an EMBL/GenBank/DDBJ whole genome shotgun (WGS) entry which is preliminary data.</text>
</comment>
<name>A0A645HX66_9ZZZZ</name>
<gene>
    <name evidence="1" type="ORF">SDC9_191201</name>
</gene>
<evidence type="ECO:0000313" key="1">
    <source>
        <dbReference type="EMBL" id="MPN43641.1"/>
    </source>
</evidence>
<reference evidence="1" key="1">
    <citation type="submission" date="2019-08" db="EMBL/GenBank/DDBJ databases">
        <authorList>
            <person name="Kucharzyk K."/>
            <person name="Murdoch R.W."/>
            <person name="Higgins S."/>
            <person name="Loffler F."/>
        </authorList>
    </citation>
    <scope>NUCLEOTIDE SEQUENCE</scope>
</reference>
<sequence length="152" mass="17405">MGSGVHNLIHGYFGYCGTDEFLGDFYAFQISYIVGFNGFPHRSFLQNCCFSSFQGVIVLVGCSKWDADGSAFLFDFFDPDVDNLVLRCGNHHRIGQRFAFLQLIAEHFRIRVYRYANGSLLDNTFFPKVQSFIFNIDYVKGSLYRFFNCSGS</sequence>
<proteinExistence type="predicted"/>